<dbReference type="SMART" id="SM00271">
    <property type="entry name" value="DnaJ"/>
    <property type="match status" value="1"/>
</dbReference>
<evidence type="ECO:0000259" key="2">
    <source>
        <dbReference type="PROSITE" id="PS50076"/>
    </source>
</evidence>
<dbReference type="InterPro" id="IPR052317">
    <property type="entry name" value="Viral_replicn-host_int_reg"/>
</dbReference>
<dbReference type="PROSITE" id="PS50076">
    <property type="entry name" value="DNAJ_2"/>
    <property type="match status" value="1"/>
</dbReference>
<dbReference type="eggNOG" id="KOG0714">
    <property type="taxonomic scope" value="Eukaryota"/>
</dbReference>
<dbReference type="PANTHER" id="PTHR44665:SF1">
    <property type="entry name" value="DNAJ HOMOLOG SUBFAMILY C MEMBER 14"/>
    <property type="match status" value="1"/>
</dbReference>
<gene>
    <name evidence="3" type="ORF">THAOC_24068</name>
</gene>
<reference evidence="3 4" key="1">
    <citation type="journal article" date="2012" name="Genome Biol.">
        <title>Genome and low-iron response of an oceanic diatom adapted to chronic iron limitation.</title>
        <authorList>
            <person name="Lommer M."/>
            <person name="Specht M."/>
            <person name="Roy A.S."/>
            <person name="Kraemer L."/>
            <person name="Andreson R."/>
            <person name="Gutowska M.A."/>
            <person name="Wolf J."/>
            <person name="Bergner S.V."/>
            <person name="Schilhabel M.B."/>
            <person name="Klostermeier U.C."/>
            <person name="Beiko R.G."/>
            <person name="Rosenstiel P."/>
            <person name="Hippler M."/>
            <person name="Laroche J."/>
        </authorList>
    </citation>
    <scope>NUCLEOTIDE SEQUENCE [LARGE SCALE GENOMIC DNA]</scope>
    <source>
        <strain evidence="3 4">CCMP1005</strain>
    </source>
</reference>
<organism evidence="3 4">
    <name type="scientific">Thalassiosira oceanica</name>
    <name type="common">Marine diatom</name>
    <dbReference type="NCBI Taxonomy" id="159749"/>
    <lineage>
        <taxon>Eukaryota</taxon>
        <taxon>Sar</taxon>
        <taxon>Stramenopiles</taxon>
        <taxon>Ochrophyta</taxon>
        <taxon>Bacillariophyta</taxon>
        <taxon>Coscinodiscophyceae</taxon>
        <taxon>Thalassiosirophycidae</taxon>
        <taxon>Thalassiosirales</taxon>
        <taxon>Thalassiosiraceae</taxon>
        <taxon>Thalassiosira</taxon>
    </lineage>
</organism>
<dbReference type="EMBL" id="AGNL01032401">
    <property type="protein sequence ID" value="EJK56107.1"/>
    <property type="molecule type" value="Genomic_DNA"/>
</dbReference>
<name>K0SBK3_THAOC</name>
<dbReference type="InterPro" id="IPR001623">
    <property type="entry name" value="DnaJ_domain"/>
</dbReference>
<comment type="caution">
    <text evidence="3">The sequence shown here is derived from an EMBL/GenBank/DDBJ whole genome shotgun (WGS) entry which is preliminary data.</text>
</comment>
<feature type="compositionally biased region" description="Basic and acidic residues" evidence="1">
    <location>
        <begin position="83"/>
        <end position="136"/>
    </location>
</feature>
<protein>
    <recommendedName>
        <fullName evidence="2">J domain-containing protein</fullName>
    </recommendedName>
</protein>
<dbReference type="SUPFAM" id="SSF46565">
    <property type="entry name" value="Chaperone J-domain"/>
    <property type="match status" value="1"/>
</dbReference>
<dbReference type="CDD" id="cd06257">
    <property type="entry name" value="DnaJ"/>
    <property type="match status" value="1"/>
</dbReference>
<feature type="domain" description="J" evidence="2">
    <location>
        <begin position="153"/>
        <end position="217"/>
    </location>
</feature>
<sequence>MDKEAKMVAEAERKKEKELAALGAERQRKADEERVRQAQEKVEEEARQQKQKEDEEARRQAEQDEAPRKAELAEEEALAESARLAEEEKKAAEQRRIAESVKEIAETELMRQKDKDEKAAQQRQKDEEKAKREKEQDELVEAVMAATKSGRGAFYAVLGLTPEASGADVKKSYKTRCLRLHPDKCRHERAGEAFRALSHAYDTLKCPEGRAEYDRRDAARAAAASPSGTKGTVSIPAGQCVTIVTNRDRRLEHLRGLNLRGTVQSYSAETGQYTVKVDDCSFNDGLILIDAGSLFQNITVCLRGLMAQKLGVFLVTLDGYLGEGGSYQVSFSDRGRARTAAVRPAHFIVPNGTVVRLEGLESRPDYNMSYGAVMGWTERFDGAGEDTSYYEVHLSGGERVNVKMANVCL</sequence>
<dbReference type="Proteomes" id="UP000266841">
    <property type="component" value="Unassembled WGS sequence"/>
</dbReference>
<dbReference type="InterPro" id="IPR036869">
    <property type="entry name" value="J_dom_sf"/>
</dbReference>
<feature type="compositionally biased region" description="Basic and acidic residues" evidence="1">
    <location>
        <begin position="1"/>
        <end position="72"/>
    </location>
</feature>
<evidence type="ECO:0000313" key="4">
    <source>
        <dbReference type="Proteomes" id="UP000266841"/>
    </source>
</evidence>
<dbReference type="Pfam" id="PF00226">
    <property type="entry name" value="DnaJ"/>
    <property type="match status" value="1"/>
</dbReference>
<keyword evidence="4" id="KW-1185">Reference proteome</keyword>
<dbReference type="OrthoDB" id="10250354at2759"/>
<dbReference type="PRINTS" id="PR00625">
    <property type="entry name" value="JDOMAIN"/>
</dbReference>
<dbReference type="PANTHER" id="PTHR44665">
    <property type="entry name" value="DNAJ HOMOLOG SUBFAMILY C MEMBER 14"/>
    <property type="match status" value="1"/>
</dbReference>
<proteinExistence type="predicted"/>
<dbReference type="Gene3D" id="1.10.287.110">
    <property type="entry name" value="DnaJ domain"/>
    <property type="match status" value="1"/>
</dbReference>
<dbReference type="AlphaFoldDB" id="K0SBK3"/>
<feature type="region of interest" description="Disordered" evidence="1">
    <location>
        <begin position="1"/>
        <end position="136"/>
    </location>
</feature>
<evidence type="ECO:0000256" key="1">
    <source>
        <dbReference type="SAM" id="MobiDB-lite"/>
    </source>
</evidence>
<evidence type="ECO:0000313" key="3">
    <source>
        <dbReference type="EMBL" id="EJK56107.1"/>
    </source>
</evidence>
<accession>K0SBK3</accession>